<keyword evidence="2" id="KW-1185">Reference proteome</keyword>
<name>A0A8J3LEG6_9ACTN</name>
<dbReference type="EMBL" id="BONJ01000054">
    <property type="protein sequence ID" value="GIG19272.1"/>
    <property type="molecule type" value="Genomic_DNA"/>
</dbReference>
<protein>
    <recommendedName>
        <fullName evidence="3">Antitoxin</fullName>
    </recommendedName>
</protein>
<evidence type="ECO:0000313" key="1">
    <source>
        <dbReference type="EMBL" id="GIG19272.1"/>
    </source>
</evidence>
<proteinExistence type="predicted"/>
<sequence>MAKTIKSFSLDDDVAKYLEGTGNASGEVNAIVRRHMLNTRAEEIAGRRPNEAEKQAARRWARAQLATAREDVDAGAYDEIRREMGWAV</sequence>
<evidence type="ECO:0008006" key="3">
    <source>
        <dbReference type="Google" id="ProtNLM"/>
    </source>
</evidence>
<accession>A0A8J3LEG6</accession>
<comment type="caution">
    <text evidence="1">The sequence shown here is derived from an EMBL/GenBank/DDBJ whole genome shotgun (WGS) entry which is preliminary data.</text>
</comment>
<dbReference type="Proteomes" id="UP000660339">
    <property type="component" value="Unassembled WGS sequence"/>
</dbReference>
<organism evidence="1 2">
    <name type="scientific">Catellatospora methionotrophica</name>
    <dbReference type="NCBI Taxonomy" id="121620"/>
    <lineage>
        <taxon>Bacteria</taxon>
        <taxon>Bacillati</taxon>
        <taxon>Actinomycetota</taxon>
        <taxon>Actinomycetes</taxon>
        <taxon>Micromonosporales</taxon>
        <taxon>Micromonosporaceae</taxon>
        <taxon>Catellatospora</taxon>
    </lineage>
</organism>
<reference evidence="1" key="1">
    <citation type="submission" date="2021-01" db="EMBL/GenBank/DDBJ databases">
        <title>Whole genome shotgun sequence of Catellatospora methionotrophica NBRC 14553.</title>
        <authorList>
            <person name="Komaki H."/>
            <person name="Tamura T."/>
        </authorList>
    </citation>
    <scope>NUCLEOTIDE SEQUENCE</scope>
    <source>
        <strain evidence="1">NBRC 14553</strain>
    </source>
</reference>
<gene>
    <name evidence="1" type="ORF">Cme02nite_76040</name>
</gene>
<dbReference type="RefSeq" id="WP_166387279.1">
    <property type="nucleotide sequence ID" value="NZ_BAAATT010000045.1"/>
</dbReference>
<dbReference type="AlphaFoldDB" id="A0A8J3LEG6"/>
<evidence type="ECO:0000313" key="2">
    <source>
        <dbReference type="Proteomes" id="UP000660339"/>
    </source>
</evidence>